<dbReference type="PROSITE" id="PS50021">
    <property type="entry name" value="CH"/>
    <property type="match status" value="2"/>
</dbReference>
<dbReference type="EMBL" id="HBUF01343379">
    <property type="protein sequence ID" value="CAG6706578.1"/>
    <property type="molecule type" value="Transcribed_RNA"/>
</dbReference>
<dbReference type="Pfam" id="PF00435">
    <property type="entry name" value="Spectrin"/>
    <property type="match status" value="1"/>
</dbReference>
<proteinExistence type="inferred from homology"/>
<feature type="compositionally biased region" description="Low complexity" evidence="15">
    <location>
        <begin position="238"/>
        <end position="269"/>
    </location>
</feature>
<dbReference type="FunFam" id="1.10.418.10:FF:000037">
    <property type="entry name" value="nesprin-1 isoform X1"/>
    <property type="match status" value="1"/>
</dbReference>
<dbReference type="SUPFAM" id="SSF47576">
    <property type="entry name" value="Calponin-homology domain, CH-domain"/>
    <property type="match status" value="1"/>
</dbReference>
<feature type="coiled-coil region" evidence="14">
    <location>
        <begin position="4283"/>
        <end position="4313"/>
    </location>
</feature>
<dbReference type="Pfam" id="PF25034">
    <property type="entry name" value="Spectrin_SYNE1"/>
    <property type="match status" value="1"/>
</dbReference>
<name>A0A8D8XSY5_9HEMI</name>
<feature type="coiled-coil region" evidence="14">
    <location>
        <begin position="2664"/>
        <end position="2701"/>
    </location>
</feature>
<feature type="coiled-coil region" evidence="14">
    <location>
        <begin position="6319"/>
        <end position="6358"/>
    </location>
</feature>
<feature type="coiled-coil region" evidence="14">
    <location>
        <begin position="3306"/>
        <end position="3343"/>
    </location>
</feature>
<feature type="compositionally biased region" description="Low complexity" evidence="15">
    <location>
        <begin position="195"/>
        <end position="210"/>
    </location>
</feature>
<feature type="compositionally biased region" description="Low complexity" evidence="15">
    <location>
        <begin position="44"/>
        <end position="65"/>
    </location>
</feature>
<dbReference type="SUPFAM" id="SSF46966">
    <property type="entry name" value="Spectrin repeat"/>
    <property type="match status" value="39"/>
</dbReference>
<keyword evidence="7" id="KW-0677">Repeat</keyword>
<feature type="coiled-coil region" evidence="14">
    <location>
        <begin position="4969"/>
        <end position="4996"/>
    </location>
</feature>
<keyword evidence="12" id="KW-0206">Cytoskeleton</keyword>
<accession>A0A8D8XSY5</accession>
<feature type="coiled-coil region" evidence="14">
    <location>
        <begin position="6691"/>
        <end position="6718"/>
    </location>
</feature>
<evidence type="ECO:0000256" key="4">
    <source>
        <dbReference type="ARBA" id="ARBA00008619"/>
    </source>
</evidence>
<feature type="domain" description="Calponin-homology (CH)" evidence="16">
    <location>
        <begin position="368"/>
        <end position="475"/>
    </location>
</feature>
<dbReference type="PANTHER" id="PTHR47535">
    <property type="entry name" value="MUSCLE-SPECIFIC PROTEIN 300 KDA, ISOFORM G"/>
    <property type="match status" value="1"/>
</dbReference>
<feature type="coiled-coil region" evidence="14">
    <location>
        <begin position="6157"/>
        <end position="6184"/>
    </location>
</feature>
<dbReference type="GO" id="GO:0006997">
    <property type="term" value="P:nucleus organization"/>
    <property type="evidence" value="ECO:0007669"/>
    <property type="project" value="UniProtKB-ARBA"/>
</dbReference>
<evidence type="ECO:0000259" key="16">
    <source>
        <dbReference type="PROSITE" id="PS50021"/>
    </source>
</evidence>
<keyword evidence="9 14" id="KW-0175">Coiled coil</keyword>
<dbReference type="InterPro" id="IPR057057">
    <property type="entry name" value="Spectrin_SYNE1"/>
</dbReference>
<feature type="coiled-coil region" evidence="14">
    <location>
        <begin position="2842"/>
        <end position="2869"/>
    </location>
</feature>
<feature type="coiled-coil region" evidence="14">
    <location>
        <begin position="7071"/>
        <end position="7119"/>
    </location>
</feature>
<feature type="region of interest" description="Disordered" evidence="15">
    <location>
        <begin position="1"/>
        <end position="291"/>
    </location>
</feature>
<dbReference type="PROSITE" id="PS00019">
    <property type="entry name" value="ACTININ_1"/>
    <property type="match status" value="1"/>
</dbReference>
<evidence type="ECO:0000256" key="5">
    <source>
        <dbReference type="ARBA" id="ARBA00022490"/>
    </source>
</evidence>
<evidence type="ECO:0000256" key="7">
    <source>
        <dbReference type="ARBA" id="ARBA00022737"/>
    </source>
</evidence>
<dbReference type="Gene3D" id="1.10.418.10">
    <property type="entry name" value="Calponin-like domain"/>
    <property type="match status" value="2"/>
</dbReference>
<evidence type="ECO:0000256" key="9">
    <source>
        <dbReference type="ARBA" id="ARBA00023054"/>
    </source>
</evidence>
<dbReference type="InterPro" id="IPR001589">
    <property type="entry name" value="Actinin_actin-bd_CS"/>
</dbReference>
<feature type="coiled-coil region" evidence="14">
    <location>
        <begin position="6826"/>
        <end position="6911"/>
    </location>
</feature>
<feature type="compositionally biased region" description="Polar residues" evidence="15">
    <location>
        <begin position="120"/>
        <end position="135"/>
    </location>
</feature>
<organism evidence="17">
    <name type="scientific">Cacopsylla melanoneura</name>
    <dbReference type="NCBI Taxonomy" id="428564"/>
    <lineage>
        <taxon>Eukaryota</taxon>
        <taxon>Metazoa</taxon>
        <taxon>Ecdysozoa</taxon>
        <taxon>Arthropoda</taxon>
        <taxon>Hexapoda</taxon>
        <taxon>Insecta</taxon>
        <taxon>Pterygota</taxon>
        <taxon>Neoptera</taxon>
        <taxon>Paraneoptera</taxon>
        <taxon>Hemiptera</taxon>
        <taxon>Sternorrhyncha</taxon>
        <taxon>Psylloidea</taxon>
        <taxon>Psyllidae</taxon>
        <taxon>Psyllinae</taxon>
        <taxon>Cacopsylla</taxon>
    </lineage>
</organism>
<dbReference type="Pfam" id="PF00307">
    <property type="entry name" value="CH"/>
    <property type="match status" value="2"/>
</dbReference>
<dbReference type="GO" id="GO:0034993">
    <property type="term" value="C:meiotic nuclear membrane microtubule tethering complex"/>
    <property type="evidence" value="ECO:0007669"/>
    <property type="project" value="TreeGrafter"/>
</dbReference>
<feature type="compositionally biased region" description="Low complexity" evidence="15">
    <location>
        <begin position="102"/>
        <end position="114"/>
    </location>
</feature>
<keyword evidence="13" id="KW-0539">Nucleus</keyword>
<evidence type="ECO:0000256" key="14">
    <source>
        <dbReference type="SAM" id="Coils"/>
    </source>
</evidence>
<evidence type="ECO:0000256" key="3">
    <source>
        <dbReference type="ARBA" id="ARBA00004245"/>
    </source>
</evidence>
<dbReference type="InterPro" id="IPR018159">
    <property type="entry name" value="Spectrin/alpha-actinin"/>
</dbReference>
<feature type="coiled-coil region" evidence="14">
    <location>
        <begin position="3682"/>
        <end position="3709"/>
    </location>
</feature>
<dbReference type="SMART" id="SM00033">
    <property type="entry name" value="CH"/>
    <property type="match status" value="2"/>
</dbReference>
<dbReference type="InterPro" id="IPR036872">
    <property type="entry name" value="CH_dom_sf"/>
</dbReference>
<evidence type="ECO:0000256" key="2">
    <source>
        <dbReference type="ARBA" id="ARBA00004204"/>
    </source>
</evidence>
<feature type="coiled-coil region" evidence="14">
    <location>
        <begin position="5602"/>
        <end position="5629"/>
    </location>
</feature>
<keyword evidence="10" id="KW-0472">Membrane</keyword>
<feature type="coiled-coil region" evidence="14">
    <location>
        <begin position="1334"/>
        <end position="1361"/>
    </location>
</feature>
<feature type="coiled-coil region" evidence="14">
    <location>
        <begin position="6097"/>
        <end position="6131"/>
    </location>
</feature>
<dbReference type="CDD" id="cd21241">
    <property type="entry name" value="CH_SYNE1_rpt1"/>
    <property type="match status" value="1"/>
</dbReference>
<feature type="coiled-coil region" evidence="14">
    <location>
        <begin position="4113"/>
        <end position="4140"/>
    </location>
</feature>
<comment type="subcellular location">
    <subcellularLocation>
        <location evidence="3">Cytoplasm</location>
        <location evidence="3">Cytoskeleton</location>
    </subcellularLocation>
    <subcellularLocation>
        <location evidence="2">Cytoplasm</location>
        <location evidence="2">Myofibril</location>
        <location evidence="2">Sarcomere</location>
    </subcellularLocation>
    <subcellularLocation>
        <location evidence="1">Nucleus membrane</location>
    </subcellularLocation>
</comment>
<evidence type="ECO:0000256" key="15">
    <source>
        <dbReference type="SAM" id="MobiDB-lite"/>
    </source>
</evidence>
<feature type="coiled-coil region" evidence="14">
    <location>
        <begin position="4394"/>
        <end position="4428"/>
    </location>
</feature>
<dbReference type="Gene3D" id="1.20.58.60">
    <property type="match status" value="31"/>
</dbReference>
<protein>
    <submittedName>
        <fullName evidence="17">Nesprin-1</fullName>
    </submittedName>
</protein>
<feature type="compositionally biased region" description="Low complexity" evidence="15">
    <location>
        <begin position="72"/>
        <end position="92"/>
    </location>
</feature>
<dbReference type="InterPro" id="IPR052403">
    <property type="entry name" value="LINC-complex_assoc"/>
</dbReference>
<feature type="compositionally biased region" description="Low complexity" evidence="15">
    <location>
        <begin position="143"/>
        <end position="156"/>
    </location>
</feature>
<evidence type="ECO:0000256" key="11">
    <source>
        <dbReference type="ARBA" id="ARBA00023203"/>
    </source>
</evidence>
<dbReference type="FunFam" id="1.10.418.10:FF:000033">
    <property type="entry name" value="nesprin-1 isoform X1"/>
    <property type="match status" value="1"/>
</dbReference>
<feature type="coiled-coil region" evidence="14">
    <location>
        <begin position="3109"/>
        <end position="3143"/>
    </location>
</feature>
<sequence length="7803" mass="893119">MEKSKEKDKTKKDIPQVSPRTGGKILDPPEGYKDPNGTRHVVYSSTSQTSSQTPGTSSRTSSSISREAFYQSPTNTSTPKSSKETISTSKETFQSSKEIRTTKTFVSTRTSTSSIKGATPSPSTSVRETVYTSKFSPRDAFYASKSSDSNTDSKTALSQTKYSSRTSSKESIYSSRTSLSEASSIRPKTSFIEASSRSSPSSSRTPSTTPIIPKTLPIEKTVHSKTTSPRGSVPSFQTLSPGTPLTSSKTLSTSSSSLYKSPLSSPRSPATTPKTPRRHLAEEATPSSTKKLTDKVSYFEHVWSESSKSPSIESLHSTSVSDVSQHSQHDWYPEYQHTSLSNSPRLDYVGSKTHFDSHIAQMRDEQERVQKKTFVNWINSYLSKRIPPLRIDDLTEDLKDGTKLLALLEVLSGDKLPVERGRNLRRPHFLSNANTALQFLQSKKIKLVNINSSDLVDGRPAVVLGLIWTIILYFQLPILGALDYYDEPYPRSMIEENTRALAALNAEGYLSPEPGKKDVESAKKTLLRWVSNALPDNIQVKDFGPSWRDGHAFLSVIDNIQKDLVDIPALSKQTNRHRLDTAFNVAENNLGIARLLDPEDVDVERPDEKSVMTYVAQFLHKYPQFGQESDSSQRDIELLMAWLVEQTTYLNRLISTHSLPQNYMEFLAYKNDMLSHAAQYNRHRNNAEIVRLWNLLQNQLKEWEWYLDRLLPPPMNRVGEWLSKAEMMITSGDEIPSIMNEETAAVISRKLEEHKAHFTQYPEIRELFDSVVSQVPAPREQLTSLAERLVSILPASTAYRSRLKFLEHKCCLIAFLHLTEHKLKLWSTKYGRKEHVQALLDQYEKYVVRNKIFQEFNRAYSDMQHVVHEYKTDGNIDGQEVMAVDRFMKETADRWKNVSTELRCVHSMLEELILYWTRWETVYPELDQWTRVAYTKLSLPEDEKLEFFQDLSVWKEKYDKLGDTVSFLVATCEPTVAEQLKNQYLQLSANWDQLYPQIQHYMNAGRILQYRNQFKMGLQQLQTWLRNAEQLLSNKRLPSVEGINQYAHKVQVLSSEIEHNEDILKGISKCLQAMMNDMSRDEVVNLMDILKSEKEALVRVRAQLPTRLAECHQVQVQLEALEMGQDEIQKWLSNAEQHLKSLSLSGGKDNTKLMLERHKATFSKAIYYKSMLESKNKVVQNINSFVECDDLVDKMNQLNTRFNNVTQEAQKWDQALAETTRCWHNMTEVTRVMEEWLGTATRLLSETAPGAHLSTSVETHRSFFSNINDRWIQDLNRASHNLILCLPPNSGEHAQVTDQVKQLVTRWQHVVSAVPVHLMKIEAKQDETVLGNMFREMNQELNAEQQAFNRHEDVNAILERNKAWFVEGERVAEVEARLSKLSQHTEPALVSVYKTLSQEWNEIKTNAQTVRSRVQNIPDLWDQYRAKIKEMEVWMDAVDRSVKSILQDLDSAEQFEKEKLVFQGICREVDSKRNNMKWLVQTLDVLAPHCEDITSEQHLLEKLIQRYKGLIPTIELTITKTQLYTKCYTYTREVREVCSLLDKVKESTADEVDTLHELETLLKSQEHTMSQLDKQRSNIVSMLQRGKQLQVESTLPAVHESVATLETQWNKTYTKSSEALHKLKGEYKTWHSFETQKQDTEELLHKADVTLKQVEQGTLSVAETDVKEEAEDKLKCIQELKVNLRPSVQPEVQNLEKKLVTVIDRMQQAESYQSVEENLLRVKTWIQQDARKVVEQIDTSKLDLPSRLEKMEMLEGGIIEYRRKLADIASSKFFRKLADIASKVPPQHATHGNIEVVKQLITTLEQDVSSKRELIEQEIDLWNRYQTGLKQLTPWLDKTELVVQSEMPKPQSLQETVVQLNSAKALLAEVNLQEPKISSLAKLGLNTSRYKIVSNETDALRSRWMTIQGGVEQHIGRLERVQTMWNEFNTKADQIETKLNRLAGVKPVSGTLEQLEKCLVELKSNNHEVTLIQNELSSLSHVADIIGVEPVRKRVQQDKEKALQVSQNLMTSINAVSSTLVASEELQGAMNAFSEWMGSVSPTEESVTFVWEEYEERQPELSRIYEKVKHLEPHFNDAYTELVASYQDLGTKLRQKKDSVEKQAEFRRWYEDMKKQLNHLAENLNDEGEELGNEIRAWKNKGEDKLVNELEQRWIEIRTLVREKRKKENDMKKMWDDFQAVQTKISNYLLTKQGDLEELKISVKKCDDIPVVLTKIDKLDVSPTSKEELTHLGRILLQEDHAHATPVQHILTSIDSNWDKVDHMVINLKDQLTESQSCWKTIQTAQNNVTNILTKYRTIPATSCTDLTSTVNTLGNLQAVQDSMRKNRNEIEVLKNATKTLVTAAVNFPELDVATVEAKTNQLVEEWQTAESDLGKRVQDIEVYVVLWNQIEENKAELLTWLGDTNESLHACLSQPNELEPIKIKLACYKEQLPNYLTLKDNLKAKSAQLVQINPKSEPNTTAINKVIQDGFQEINTVVVKLESLMKENAEKETRLKELSNKLGTKISELREDLMKCDDLTGGVDKIVQRLGTCTRIQSDLTALAPNITELPALRKRYEGVVLHADKIHALLNNYLLKQHNEKLVALKNASKRCQEKLAWCQPEPDSDRYGLEAKLSCLEDVEKGLVECDQKKGELDESFRILRGVVDTGPDQELVNKEVKNLHDSYNKVKADLDLKLKQLEEQDKEKEKLTAWLKTMEDKVKAIVPDMSNVEECKQQLVTIQTEVQQYSPKIESNQQLAGKYEALNKIIDDNLEKLKKLQSHLNLYQKSVKETQKWMDDNDKQLAQFENSLKPSGKATIDYQKKLDELKAWNANKEAGQSLLNISNTQGEALFSQVTLKDRDTIRANLRNLRDNMDALIDKSSVLMKKLESLVIQKSSFDESYKQIVHWLTGMETKSEEIPLLQAKLVEKKSVLQQQKNLSLDVTSHEAVIKKLSEKTQTMNDAEATSSMAKVNDKYKTLCKTIQNKLKTVDTYVKEHEEFLSSLEKFKDFYNSLANEEQDIAKEDMELQLPAFENLLKQQNKGDELLQTCAIKLDQTLKTTAEPGHEALKSELEHLKKLWNDFLMKCNDSCDKLKEQFCSWNQLENEIEELNTWVKDTESKIKEQSLKNSKQAKQDHLVKMKSLEQEIINKANEVKALQEKSLGAKPHVVDKLSKAVTRYHNLKTNAKEAILKYEAFIKDHENFDEQYKSLVEWIDNMRAEKNANSDLKGDLADLQERQKKMLKLGDLKTRETGRLESVIELGEHIYTHTSPDGRDIIRQQLRNLRLSWDNLSEEIESSVNKLEQCLLKFTEFSVAQEQLTKWLKDVEKAIEMHTQLKSTLQEKQAQLQNHKLKHQEIIGNQAMIEAVCDKATQLLNQTQDTSLNEYPRSIKNLFQNIVAKSKDLQDNLESNVAKHTGLRDSCAQLRVWIQGEKEKLDKCDDMTGEKVELLQRLDACKTIKANVEPGKRKLEALKQLANQVGQSTTKKGNAIIKKDIDELEAAFNEHSEHINDITSKLDLVLAQWAEFGDKLDQLTQWFRTVEPIFKDEQLQASLEQKQAQLEKFAEQRVQIEAKEKDVDGFMDKSHCLLHQSGVDRIKPLISQISNRYQLLHVMSKEVINRWQGLVYDHKLYDDVYVKTDDWLTNLEKDLDTLKNTTDVEVKNSLLQKLLTEKDQAGHKLTYLTSSGEKLYLDTAAKGREVIRQQLRTMRDRCDELEAGIKEEQKSIESQFLQWNSFRETLAQMTAWLDSVEKNIKQEMSTPWTTTQELRSKLLKLKTTLQEVLSHKRIIESLLDKSKSLPQINKDQALEKAIVTVNKRYEDLVDGILKSISQLEESLDIFQQFQQLQKAYQEDQKQLWDKLSTLTDYSGNKQALQARLDKLNGIQDSFPEISNKLQTLSDHIENSSRKLPSRTNEAMYRDLANLRYDFEKCVSSLSDVKQGLESRIAQWTEYETSLGKLISWLNDTETVLKNFTLQPGLSEKKQQLNTYQSLLVSLRATEASMEKLGDDTAELVRSSGETKLSVSVQQFLSRFLAVQNATKEILKKCEKGVSDHESFVDKYDETSAKLGQVESKYNKLNEPAETSYEELQKRQLQLAQLLTEKVDMDVLLNTTVDMCDKVYESTAEPGHKPLREQMEKLQQAVEALYDRITVTERELKGKLSSWCGYEESVANLLEWLKVTEKKLGDEIELKTTLDEKKGQLQVYRTIYQDATSHQQDLLQLKDKIESLHQPSEQSKQQLTSLTSRHANVLKRAQKFTETYEGIVSIHQAYTKAVLDTQEWIDATYNAVNMWGDLTLERVSLHSNLERLKNLEKDLENEEPRIKTVREMGEKVLPGTVESGRANIHSQIDSSQQDWEGLVAVVKSTVESVEKKLEQWMDYERMKDDCAAWLRDTDSKLHAIDLKSTGNEKRQQLEELVALQGEVRAKELEIDCVTEKAQQLQCRSSPMTEIAQKYHKICVKVKDLNTKWQQYVNDELEWENHSQATLQWLDNIRTKLDYCCDLSASSQKDLENKLETIQALLMYKEEGFNKVQKSVALAQVVLTNTKPEGHVAINNTLTRIQEDWSNLASKMVETKVALDDSIHKWAGFLEQIQELNQLVEYIQVSYNELSPFQATMAEKRAQLEKIKLLEDKVRCETVEVDSLKVKAGEMLASGQQSQAATQAKQILDQFDTLLAKVKSLLADREDQYKDHRVYKEACDELLAWLTRARDKIPSMKQKSLSDKLAIENIVAPLETLLNKKAQGELLVEHMQTTGEVVLASTSPDGQTAVRSEMKALAENFDTLFKEIKTKKDKLEGIVGQWREYKDEYEKTCDWLQQMDILVKAKKTALLSTVQEKENQVEEMKDVMTQLYDGEAKFKKLNELAADLLTSHLDTYVSNQLQHINSRYQVQINLAKDVQQKVETNFKQHKEYLENLKKANDWIENAKEIISTGISASHGTSKEELQSSLAKVQDLLRNREQGQSYIHATVNCGDKVMRNTKSDGKEVIQNQLKELQAEWDRLIKKLSTAKVRLETSLLDWADYNSSYSQLQQWISEREAKLQQVSDQKIPKAKVLSQNIGDKKSNLRQTNSIVQDIVSFEPMIQSVTSKAETLQGAHASDITSKYENLSKAAKDLYNRQKEMVEQHEAFIDASIEFNIWLRDAKEKLGKCSEPTGDKESLSSKSSLLKVLFNELKDGQEKLEKALKQGEVAVRVAVEESDKEVIEEEVAVLQDEYDNYADALNRTKKNLEVGIVKWTEFEENYKEAEQWLSQTDAQVQSYNKLQNGLEEKRIALERFQLLLQTLFDWQKDLDRLNMKAQTLLETCADTRVSNAITQMATKYNTLLSIAKEIMRRLEMHYQEHQQHSALYQECQDWVDKTREKLNECSVDVPASLTDVTNRLATVNSLKQSLEQGQNKVRYVLELKERVAINTQAEGAAKINEDTAALEQEFETLVTDLHRIRQDLIIKQAQLQDVGKSMKTFIDWLTEMEQKAEVDELMNSLSEKKAAAERFKILNGEALGYADSVKKLEQSSKEVEPYVQRYETLKKNIAEAIQKFEAQATEHEAYKQAYNEACDWLRKARLEAQANADCHGDQQTTKNKANKIKQILGSLKDGQALIDKTIALKNNVLESTGSVGKENINKEINQMNTDFANLQNTLQETDKHHTQCLTLWDNFLSTKNNLEKWIEGFQKKIDSEKDIGDCTNLDDLEKYKALLQEVIDHNKDMEVLNDKCEELMELAANSPIREETLRLQTLYAALLTSVQGLVSQVEKNLSDQTEFLAKKEEVEAWLQKANVTVQSCAGNGSKDVLKQRLDTVTMVAEQITEGQHLMSVLQDTFTKALDTTPSDQQDSLRDAMTALRDSWDRLNRDLKSTTTELKSAIARWNELDDLYNRFNMWLTGVENKLNEPSPVFTELGDMKTVLERSKHIVDDIEKKKDDLKPINKEAEQLSEWDNTIVPKVKDLEQRWNVVRTAWNSKHSDLSSEIAQYTAYQNAVQDAEKWLLQISFQLMAHNSLYINNQQQTLEQIQHHEKLLQDVINYQTNIDELKEKGKKQIERYEASNPEIRPAIQLQLDNVQESYNSLLETANQIKNRLLDSLNKFQEYEDALNSIWKVLEQLEPEVMEPYVEPNTLDHANQAIQKNKDLLNKLEHEKNRLGAAIQAGEAATACISRPSSPLESAHPPVPDREIAIRLRLEDQIEQVESKLSQLAEAKEGLEGEEKLKADVLAWIAEQKSLVTDWEKKPCKIKTEQAQAEIARMQDLKGQILRKQTEGICEEELGKVIVLINAAIAKKDGQQAVIESYKADVSELEKHLDSIGKKLDSVEHGQGVLCPVKASTLNSISTMLEESVQEPLSKIQTKAEQVRQLVSNLDQQFVDEQLKSVERHVQDLKKRTQRRRQTVDTTLDELNLIRNEFATEMKSIESMKNQLNEPVPAGEDVNDMAEYLQSLQSLHKEADNKKVLIDSFNKKIIGLTELEPEEVKDLIQVGVHGLQVELNALLQSIEAEINKVANAAQERKAMQDKISKLQAWLKQVAQVQVLPAHEPLASVQCQVLFNTAKEWQSKLKEFKEKDLKDAIKQSKALLAPSSADEGSPIKDKIERLEKEHKTQSDRIQDALKTLNQLIGRRKEFETDVESVEAKLKELEVAVEGDVKTNNVLMLQEILNKYAQLNEDAGECNMMLSNVRLATEHMNLNEPDRLTVTDTVNSLQTRYALLSRTVEDRIAAVTNKLQTIKRLQHKVEEAKALLTKAEALLSKPVSTQADDITETLQNYQKLLDEINGWKNGQSDDDLADLQDSIKPLDEIVDRMESHAVPKLKSLLLLREQFTTLILQIVGFITEITARVAEVEPNSGTVKEKIDKYDKIIQDIQEYEAILATASDKGDQLAQDGTISDRNEITEQLQSRKQQLHNLRKTVEKLRQQSEKRAAESEKLVTELEDIIEALHARETAVKTLPLLQLEVTSVDVELDKTRILEKEIKQLLDKGKKIQDKVKNQDSTPDRLKESLSELTSLRRTLPEELKSRETYLNNHKIQRKEYEALVGQFNSWLNEAEKFLAENSAVNIVDITAALEKHNKFFECEPTIHELVGVKLKDKADIIATSLAPPLSEELNSSLQELKQKLRNLLNNARSRQASLEQTEEVYRTLQSSLDKARSLISSCQVEEEPVASLQLVHANIQKLTHACNRVQENQPTIDLLNDVWKEIKPKADQESETVIEDQIDKINEQWNTLVADLDTRREKLTDLAEQWEQLDKLISTSQTVLKEVENQVEQCDGVVHSVAMLTQNKSELESLKQTVDSEKANVAKISTMAAPIVKFLKKDGVELQKRVDSLVDTQSGLAEHIAGLLSKLAQDWANLHDVLRNSSQLIEQLTDLKTKVDSLYAWGDDSPKQLKELTSFVNKHTRKVKDLSKSTQEAYVSSQGVVPADLVQEINALELLSEDLNSLLEQKGKEVQKAKTMRAAYLSDVEKIGTWLNEAEAKIQDRTLPPQTLIQFIQQLEGELVDMKDRLAQMTRTGNEISSNTQSEQERALIQSTILSFTEQMNQIEMKLNERKKEVTGCDDAWKHFLSLHADVIKWVTEKRIFLSEPYDSNNLSDLRVKLNSYTNAVRSCTHVNALLTEMNKELEQIANSTGNVGDLSEKLDQADALKTEVEAMLIERNAALSETCEEWDQCEKKLKEAQVFAEKTQGALQSLTGRRKALRDQHLDCETIVADIAIQKEKIVLSIEKLEVHLKRGVGDDALVNATARDILAELDNLNDAVRKQITDLEQTIFQVEHYQQEIQQLHQQVSENESQLRTMSSPLVAANALSPHQLNVSSNQNFLAPLHLSLHSILRFISCRH</sequence>
<dbReference type="InterPro" id="IPR001715">
    <property type="entry name" value="CH_dom"/>
</dbReference>
<dbReference type="GO" id="GO:0005640">
    <property type="term" value="C:nuclear outer membrane"/>
    <property type="evidence" value="ECO:0007669"/>
    <property type="project" value="TreeGrafter"/>
</dbReference>
<feature type="coiled-coil region" evidence="14">
    <location>
        <begin position="1188"/>
        <end position="1215"/>
    </location>
</feature>
<dbReference type="PROSITE" id="PS00020">
    <property type="entry name" value="ACTININ_2"/>
    <property type="match status" value="1"/>
</dbReference>
<evidence type="ECO:0000256" key="10">
    <source>
        <dbReference type="ARBA" id="ARBA00023136"/>
    </source>
</evidence>
<dbReference type="InterPro" id="IPR002017">
    <property type="entry name" value="Spectrin_repeat"/>
</dbReference>
<feature type="coiled-coil region" evidence="14">
    <location>
        <begin position="5995"/>
        <end position="6058"/>
    </location>
</feature>
<keyword evidence="5" id="KW-0963">Cytoplasm</keyword>
<feature type="compositionally biased region" description="Basic and acidic residues" evidence="15">
    <location>
        <begin position="1"/>
        <end position="14"/>
    </location>
</feature>
<feature type="domain" description="Calponin-homology (CH)" evidence="16">
    <location>
        <begin position="520"/>
        <end position="623"/>
    </location>
</feature>
<feature type="coiled-coil region" evidence="14">
    <location>
        <begin position="5151"/>
        <end position="5212"/>
    </location>
</feature>
<evidence type="ECO:0000256" key="13">
    <source>
        <dbReference type="ARBA" id="ARBA00023242"/>
    </source>
</evidence>
<keyword evidence="8" id="KW-1133">Transmembrane helix</keyword>
<feature type="compositionally biased region" description="Polar residues" evidence="15">
    <location>
        <begin position="157"/>
        <end position="187"/>
    </location>
</feature>
<keyword evidence="6" id="KW-0812">Transmembrane</keyword>
<comment type="similarity">
    <text evidence="4">Belongs to the nesprin family.</text>
</comment>
<feature type="coiled-coil region" evidence="14">
    <location>
        <begin position="3530"/>
        <end position="3557"/>
    </location>
</feature>
<dbReference type="SMART" id="SM00150">
    <property type="entry name" value="SPEC"/>
    <property type="match status" value="38"/>
</dbReference>
<feature type="coiled-coil region" evidence="14">
    <location>
        <begin position="6564"/>
        <end position="6612"/>
    </location>
</feature>
<dbReference type="InterPro" id="IPR047290">
    <property type="entry name" value="CH_SYNE1_rpt1"/>
</dbReference>
<feature type="coiled-coil region" evidence="14">
    <location>
        <begin position="7713"/>
        <end position="7757"/>
    </location>
</feature>
<keyword evidence="11" id="KW-0009">Actin-binding</keyword>
<evidence type="ECO:0000256" key="6">
    <source>
        <dbReference type="ARBA" id="ARBA00022692"/>
    </source>
</evidence>
<dbReference type="CDD" id="cd00176">
    <property type="entry name" value="SPEC"/>
    <property type="match status" value="6"/>
</dbReference>
<feature type="coiled-coil region" evidence="14">
    <location>
        <begin position="5676"/>
        <end position="5703"/>
    </location>
</feature>
<dbReference type="GO" id="GO:0005856">
    <property type="term" value="C:cytoskeleton"/>
    <property type="evidence" value="ECO:0007669"/>
    <property type="project" value="UniProtKB-SubCell"/>
</dbReference>
<reference evidence="17" key="1">
    <citation type="submission" date="2021-05" db="EMBL/GenBank/DDBJ databases">
        <authorList>
            <person name="Alioto T."/>
            <person name="Alioto T."/>
            <person name="Gomez Garrido J."/>
        </authorList>
    </citation>
    <scope>NUCLEOTIDE SEQUENCE</scope>
</reference>
<dbReference type="GO" id="GO:0030017">
    <property type="term" value="C:sarcomere"/>
    <property type="evidence" value="ECO:0007669"/>
    <property type="project" value="UniProtKB-SubCell"/>
</dbReference>
<dbReference type="GO" id="GO:0007097">
    <property type="term" value="P:nuclear migration"/>
    <property type="evidence" value="ECO:0007669"/>
    <property type="project" value="UniProtKB-ARBA"/>
</dbReference>
<dbReference type="PANTHER" id="PTHR47535:SF1">
    <property type="entry name" value="NESPRIN-1"/>
    <property type="match status" value="1"/>
</dbReference>
<dbReference type="GO" id="GO:0051015">
    <property type="term" value="F:actin filament binding"/>
    <property type="evidence" value="ECO:0007669"/>
    <property type="project" value="TreeGrafter"/>
</dbReference>
<evidence type="ECO:0000313" key="17">
    <source>
        <dbReference type="EMBL" id="CAG6706578.1"/>
    </source>
</evidence>
<feature type="compositionally biased region" description="Polar residues" evidence="15">
    <location>
        <begin position="224"/>
        <end position="237"/>
    </location>
</feature>
<feature type="coiled-coil region" evidence="14">
    <location>
        <begin position="6461"/>
        <end position="6488"/>
    </location>
</feature>
<evidence type="ECO:0000256" key="12">
    <source>
        <dbReference type="ARBA" id="ARBA00023212"/>
    </source>
</evidence>
<evidence type="ECO:0000256" key="8">
    <source>
        <dbReference type="ARBA" id="ARBA00022989"/>
    </source>
</evidence>
<feature type="coiled-coil region" evidence="14">
    <location>
        <begin position="2107"/>
        <end position="2141"/>
    </location>
</feature>
<evidence type="ECO:0000256" key="1">
    <source>
        <dbReference type="ARBA" id="ARBA00004126"/>
    </source>
</evidence>